<evidence type="ECO:0000313" key="2">
    <source>
        <dbReference type="Proteomes" id="UP000602076"/>
    </source>
</evidence>
<dbReference type="Pfam" id="PF07799">
    <property type="entry name" value="DUF1643"/>
    <property type="match status" value="1"/>
</dbReference>
<sequence>MKRIIKDGAVFDESRMYRYSLTRIWDPIKEKVVFICLNPSTADEMYNDNTVKKCIKFAKSWHGGKYGMIEIVNLFAYCGTEFYKIKHVNDPIGPETNDYIIDAAKSAGLVIAAWGENGTYKNRYKEVLSLLESENIEVHCLDVLKYGQPKHPLFANGRLEPTPYNWRDIKFILT</sequence>
<protein>
    <submittedName>
        <fullName evidence="1">DUF1643 domain-containing protein</fullName>
    </submittedName>
</protein>
<dbReference type="EMBL" id="JACXSI010000022">
    <property type="protein sequence ID" value="MBD3108712.1"/>
    <property type="molecule type" value="Genomic_DNA"/>
</dbReference>
<reference evidence="1" key="1">
    <citation type="submission" date="2020-09" db="EMBL/GenBank/DDBJ databases">
        <title>Bacillus faecalis sp. nov., a moderately halophilic bacterium isolated from cow faeces.</title>
        <authorList>
            <person name="Jiang L."/>
            <person name="Lee J."/>
        </authorList>
    </citation>
    <scope>NUCLEOTIDE SEQUENCE</scope>
    <source>
        <strain evidence="1">AGMB 02131</strain>
    </source>
</reference>
<accession>A0A927HBL3</accession>
<keyword evidence="2" id="KW-1185">Reference proteome</keyword>
<dbReference type="AlphaFoldDB" id="A0A927HBL3"/>
<organism evidence="1 2">
    <name type="scientific">Peribacillus faecalis</name>
    <dbReference type="NCBI Taxonomy" id="2772559"/>
    <lineage>
        <taxon>Bacteria</taxon>
        <taxon>Bacillati</taxon>
        <taxon>Bacillota</taxon>
        <taxon>Bacilli</taxon>
        <taxon>Bacillales</taxon>
        <taxon>Bacillaceae</taxon>
        <taxon>Peribacillus</taxon>
    </lineage>
</organism>
<evidence type="ECO:0000313" key="1">
    <source>
        <dbReference type="EMBL" id="MBD3108712.1"/>
    </source>
</evidence>
<proteinExistence type="predicted"/>
<dbReference type="Proteomes" id="UP000602076">
    <property type="component" value="Unassembled WGS sequence"/>
</dbReference>
<gene>
    <name evidence="1" type="ORF">IEO70_10065</name>
</gene>
<comment type="caution">
    <text evidence="1">The sequence shown here is derived from an EMBL/GenBank/DDBJ whole genome shotgun (WGS) entry which is preliminary data.</text>
</comment>
<name>A0A927HBL3_9BACI</name>
<dbReference type="InterPro" id="IPR012441">
    <property type="entry name" value="DUF1643"/>
</dbReference>